<evidence type="ECO:0000256" key="1">
    <source>
        <dbReference type="SAM" id="MobiDB-lite"/>
    </source>
</evidence>
<name>A0A9I9CD41_CUCME</name>
<proteinExistence type="predicted"/>
<protein>
    <submittedName>
        <fullName evidence="2">Uncharacterized protein</fullName>
    </submittedName>
</protein>
<dbReference type="Gramene" id="MELO3C001641.2.1">
    <property type="protein sequence ID" value="MELO3C001641.2.1"/>
    <property type="gene ID" value="MELO3C001641.2"/>
</dbReference>
<organism evidence="2">
    <name type="scientific">Cucumis melo</name>
    <name type="common">Muskmelon</name>
    <dbReference type="NCBI Taxonomy" id="3656"/>
    <lineage>
        <taxon>Eukaryota</taxon>
        <taxon>Viridiplantae</taxon>
        <taxon>Streptophyta</taxon>
        <taxon>Embryophyta</taxon>
        <taxon>Tracheophyta</taxon>
        <taxon>Spermatophyta</taxon>
        <taxon>Magnoliopsida</taxon>
        <taxon>eudicotyledons</taxon>
        <taxon>Gunneridae</taxon>
        <taxon>Pentapetalae</taxon>
        <taxon>rosids</taxon>
        <taxon>fabids</taxon>
        <taxon>Cucurbitales</taxon>
        <taxon>Cucurbitaceae</taxon>
        <taxon>Benincaseae</taxon>
        <taxon>Cucumis</taxon>
    </lineage>
</organism>
<feature type="region of interest" description="Disordered" evidence="1">
    <location>
        <begin position="1"/>
        <end position="80"/>
    </location>
</feature>
<dbReference type="AlphaFoldDB" id="A0A9I9CD41"/>
<dbReference type="EnsemblPlants" id="MELO3C001641.2.1">
    <property type="protein sequence ID" value="MELO3C001641.2.1"/>
    <property type="gene ID" value="MELO3C001641.2"/>
</dbReference>
<evidence type="ECO:0000313" key="2">
    <source>
        <dbReference type="EnsemblPlants" id="MELO3C001641.2.1"/>
    </source>
</evidence>
<feature type="compositionally biased region" description="Low complexity" evidence="1">
    <location>
        <begin position="41"/>
        <end position="54"/>
    </location>
</feature>
<sequence length="80" mass="8727">LAVRSPPPNQTPAARCPSPISQPTRSRTPTARTRAKLPRSNPAARTPAARNAATQTRCRAKRLRPNPPAARTRLPCEDPR</sequence>
<feature type="compositionally biased region" description="Pro residues" evidence="1">
    <location>
        <begin position="1"/>
        <end position="10"/>
    </location>
</feature>
<feature type="compositionally biased region" description="Low complexity" evidence="1">
    <location>
        <begin position="23"/>
        <end position="32"/>
    </location>
</feature>
<accession>A0A9I9CD41</accession>
<reference evidence="2" key="1">
    <citation type="submission" date="2023-03" db="UniProtKB">
        <authorList>
            <consortium name="EnsemblPlants"/>
        </authorList>
    </citation>
    <scope>IDENTIFICATION</scope>
</reference>